<dbReference type="InterPro" id="IPR050902">
    <property type="entry name" value="ABC_Transporter_SBP"/>
</dbReference>
<feature type="domain" description="Fe/B12 periplasmic-binding" evidence="1">
    <location>
        <begin position="51"/>
        <end position="328"/>
    </location>
</feature>
<dbReference type="EMBL" id="JAATLM010000001">
    <property type="protein sequence ID" value="NIZ69982.1"/>
    <property type="molecule type" value="Genomic_DNA"/>
</dbReference>
<dbReference type="GO" id="GO:0071281">
    <property type="term" value="P:cellular response to iron ion"/>
    <property type="evidence" value="ECO:0007669"/>
    <property type="project" value="TreeGrafter"/>
</dbReference>
<dbReference type="PANTHER" id="PTHR30535:SF34">
    <property type="entry name" value="MOLYBDATE-BINDING PROTEIN MOLA"/>
    <property type="match status" value="1"/>
</dbReference>
<dbReference type="Gene3D" id="3.40.50.1980">
    <property type="entry name" value="Nitrogenase molybdenum iron protein domain"/>
    <property type="match status" value="2"/>
</dbReference>
<sequence length="359" mass="40171">MYKRVGFAGICIALLLSCAPKEATHRLDAPEEVVVVDALAREVRVVVEPSRVVSGNILPFVPAWYVASGQTSSLVGVHPDSYEVARHTLLSRMSPEILQASSRFLQGGLLNVEELLALNPQVYVESELQLKNIEKMIEVGIPTLAIQARMIDETDPLETLHSWLDLVAIMMDDDARVVHFRTFVQESYDRVAQGLAGISPEERVRVLFIHTHTGALMRVTGSGFFGNQWITVAGGIPVTEAEVVRVQEVSMEQIYRWNPQVIIMTNFSAVTPEDILANRVAGQDWSVVDAVQNARVYATPTGIYRWASANGDAPLMFLWLAQKLYPNRFGYDMREETARYYQAFYGYALSDDELLMMSL</sequence>
<dbReference type="Pfam" id="PF01497">
    <property type="entry name" value="Peripla_BP_2"/>
    <property type="match status" value="1"/>
</dbReference>
<comment type="caution">
    <text evidence="2">The sequence shown here is derived from an EMBL/GenBank/DDBJ whole genome shotgun (WGS) entry which is preliminary data.</text>
</comment>
<dbReference type="Proteomes" id="UP000778951">
    <property type="component" value="Unassembled WGS sequence"/>
</dbReference>
<dbReference type="Gene3D" id="1.20.58.2180">
    <property type="match status" value="1"/>
</dbReference>
<accession>A0A968KX54</accession>
<keyword evidence="3" id="KW-1185">Reference proteome</keyword>
<proteinExistence type="predicted"/>
<dbReference type="InterPro" id="IPR002491">
    <property type="entry name" value="ABC_transptr_periplasmic_BD"/>
</dbReference>
<dbReference type="PROSITE" id="PS50983">
    <property type="entry name" value="FE_B12_PBP"/>
    <property type="match status" value="1"/>
</dbReference>
<name>A0A968KX54_9SPIO</name>
<dbReference type="RefSeq" id="WP_167696049.1">
    <property type="nucleotide sequence ID" value="NZ_CP118181.1"/>
</dbReference>
<gene>
    <name evidence="2" type="ORF">HCT48_07155</name>
</gene>
<reference evidence="2" key="1">
    <citation type="submission" date="2020-03" db="EMBL/GenBank/DDBJ databases">
        <title>Spirochaetal bacteria isolated from arthropods constitute a novel genus Entomospira genus novum within the order Spirochaetales.</title>
        <authorList>
            <person name="Grana-Miraglia L."/>
            <person name="Sikutova S."/>
            <person name="Fingerle V."/>
            <person name="Sing A."/>
            <person name="Castillo-Ramirez S."/>
            <person name="Margos G."/>
            <person name="Rudolf I."/>
        </authorList>
    </citation>
    <scope>NUCLEOTIDE SEQUENCE</scope>
    <source>
        <strain evidence="2">BR149</strain>
    </source>
</reference>
<protein>
    <submittedName>
        <fullName evidence="2">ABC transporter substrate-binding protein</fullName>
    </submittedName>
</protein>
<organism evidence="2 3">
    <name type="scientific">Entomospira culicis</name>
    <dbReference type="NCBI Taxonomy" id="2719989"/>
    <lineage>
        <taxon>Bacteria</taxon>
        <taxon>Pseudomonadati</taxon>
        <taxon>Spirochaetota</taxon>
        <taxon>Spirochaetia</taxon>
        <taxon>Spirochaetales</taxon>
        <taxon>Spirochaetaceae</taxon>
        <taxon>Entomospira</taxon>
    </lineage>
</organism>
<evidence type="ECO:0000259" key="1">
    <source>
        <dbReference type="PROSITE" id="PS50983"/>
    </source>
</evidence>
<dbReference type="PANTHER" id="PTHR30535">
    <property type="entry name" value="VITAMIN B12-BINDING PROTEIN"/>
    <property type="match status" value="1"/>
</dbReference>
<dbReference type="SUPFAM" id="SSF53807">
    <property type="entry name" value="Helical backbone' metal receptor"/>
    <property type="match status" value="1"/>
</dbReference>
<evidence type="ECO:0000313" key="2">
    <source>
        <dbReference type="EMBL" id="NIZ69982.1"/>
    </source>
</evidence>
<dbReference type="AlphaFoldDB" id="A0A968KX54"/>
<evidence type="ECO:0000313" key="3">
    <source>
        <dbReference type="Proteomes" id="UP000778951"/>
    </source>
</evidence>
<dbReference type="PROSITE" id="PS51257">
    <property type="entry name" value="PROKAR_LIPOPROTEIN"/>
    <property type="match status" value="1"/>
</dbReference>